<protein>
    <submittedName>
        <fullName evidence="5">Peptidyl-tRNA hydrolase</fullName>
    </submittedName>
</protein>
<evidence type="ECO:0000313" key="5">
    <source>
        <dbReference type="EMBL" id="EKG09885.1"/>
    </source>
</evidence>
<keyword evidence="2 5" id="KW-0378">Hydrolase</keyword>
<evidence type="ECO:0000313" key="6">
    <source>
        <dbReference type="Proteomes" id="UP000007129"/>
    </source>
</evidence>
<feature type="compositionally biased region" description="Basic residues" evidence="4">
    <location>
        <begin position="59"/>
        <end position="70"/>
    </location>
</feature>
<feature type="region of interest" description="Disordered" evidence="4">
    <location>
        <begin position="14"/>
        <end position="125"/>
    </location>
</feature>
<feature type="compositionally biased region" description="Acidic residues" evidence="4">
    <location>
        <begin position="86"/>
        <end position="98"/>
    </location>
</feature>
<dbReference type="InParanoid" id="K2RZJ9"/>
<dbReference type="OrthoDB" id="1711136at2759"/>
<dbReference type="GO" id="GO:0000049">
    <property type="term" value="F:tRNA binding"/>
    <property type="evidence" value="ECO:0007669"/>
    <property type="project" value="UniProtKB-KW"/>
</dbReference>
<dbReference type="PANTHER" id="PTHR17224">
    <property type="entry name" value="PEPTIDYL-TRNA HYDROLASE"/>
    <property type="match status" value="1"/>
</dbReference>
<evidence type="ECO:0000256" key="3">
    <source>
        <dbReference type="ARBA" id="ARBA00022884"/>
    </source>
</evidence>
<name>K2RZJ9_MACPH</name>
<accession>K2RZJ9</accession>
<dbReference type="Gene3D" id="3.40.50.1470">
    <property type="entry name" value="Peptidyl-tRNA hydrolase"/>
    <property type="match status" value="1"/>
</dbReference>
<dbReference type="HOGENOM" id="CLU_976853_0_0_1"/>
<feature type="compositionally biased region" description="Low complexity" evidence="4">
    <location>
        <begin position="99"/>
        <end position="112"/>
    </location>
</feature>
<dbReference type="PANTHER" id="PTHR17224:SF1">
    <property type="entry name" value="PEPTIDYL-TRNA HYDROLASE"/>
    <property type="match status" value="1"/>
</dbReference>
<dbReference type="VEuPathDB" id="FungiDB:MPH_13092"/>
<keyword evidence="3" id="KW-0694">RNA-binding</keyword>
<dbReference type="Pfam" id="PF01195">
    <property type="entry name" value="Pept_tRNA_hydro"/>
    <property type="match status" value="1"/>
</dbReference>
<dbReference type="STRING" id="1126212.K2RZJ9"/>
<dbReference type="EMBL" id="AHHD01000564">
    <property type="protein sequence ID" value="EKG09885.1"/>
    <property type="molecule type" value="Genomic_DNA"/>
</dbReference>
<sequence>MAAEAREMTKVIDACTVPAADSDAPQHQKVPDPAADADDNLCTAESSNTPPHPRERTAAQRKRDRKKGKNRRLDNNLAAPPPPPPEQEDGDDDDEESNTDSTSSPDSSFHSSMPPPPSAKKAAAAAAAAASSGKIVPLFVASIGNPPPTYAHTLHSAGHTLLEAVRDLRAFPPWQKDRLYANGLVSRQAEAGVSRNFSWTLGLLGGKKANGPGERDLEGEEDWTLWQSPSLMNVSGKALAQAFGRWKRVHAEGQLVVVHDELERGLGKMQFLSGSESLQRSATPK</sequence>
<reference evidence="5 6" key="1">
    <citation type="journal article" date="2012" name="BMC Genomics">
        <title>Tools to kill: Genome of one of the most destructive plant pathogenic fungi Macrophomina phaseolina.</title>
        <authorList>
            <person name="Islam M.S."/>
            <person name="Haque M.S."/>
            <person name="Islam M.M."/>
            <person name="Emdad E.M."/>
            <person name="Halim A."/>
            <person name="Hossen Q.M.M."/>
            <person name="Hossain M.Z."/>
            <person name="Ahmed B."/>
            <person name="Rahim S."/>
            <person name="Rahman M.S."/>
            <person name="Alam M.M."/>
            <person name="Hou S."/>
            <person name="Wan X."/>
            <person name="Saito J.A."/>
            <person name="Alam M."/>
        </authorList>
    </citation>
    <scope>NUCLEOTIDE SEQUENCE [LARGE SCALE GENOMIC DNA]</scope>
    <source>
        <strain evidence="5 6">MS6</strain>
    </source>
</reference>
<proteinExistence type="predicted"/>
<dbReference type="SUPFAM" id="SSF53178">
    <property type="entry name" value="Peptidyl-tRNA hydrolase-like"/>
    <property type="match status" value="1"/>
</dbReference>
<dbReference type="InterPro" id="IPR036416">
    <property type="entry name" value="Pept_tRNA_hydro_sf"/>
</dbReference>
<dbReference type="Proteomes" id="UP000007129">
    <property type="component" value="Unassembled WGS sequence"/>
</dbReference>
<dbReference type="AlphaFoldDB" id="K2RZJ9"/>
<evidence type="ECO:0000256" key="4">
    <source>
        <dbReference type="SAM" id="MobiDB-lite"/>
    </source>
</evidence>
<organism evidence="5 6">
    <name type="scientific">Macrophomina phaseolina (strain MS6)</name>
    <name type="common">Charcoal rot fungus</name>
    <dbReference type="NCBI Taxonomy" id="1126212"/>
    <lineage>
        <taxon>Eukaryota</taxon>
        <taxon>Fungi</taxon>
        <taxon>Dikarya</taxon>
        <taxon>Ascomycota</taxon>
        <taxon>Pezizomycotina</taxon>
        <taxon>Dothideomycetes</taxon>
        <taxon>Dothideomycetes incertae sedis</taxon>
        <taxon>Botryosphaeriales</taxon>
        <taxon>Botryosphaeriaceae</taxon>
        <taxon>Macrophomina</taxon>
    </lineage>
</organism>
<gene>
    <name evidence="5" type="ORF">MPH_13092</name>
</gene>
<dbReference type="GO" id="GO:0004045">
    <property type="term" value="F:peptidyl-tRNA hydrolase activity"/>
    <property type="evidence" value="ECO:0007669"/>
    <property type="project" value="InterPro"/>
</dbReference>
<dbReference type="eggNOG" id="KOG2255">
    <property type="taxonomic scope" value="Eukaryota"/>
</dbReference>
<evidence type="ECO:0000256" key="1">
    <source>
        <dbReference type="ARBA" id="ARBA00022555"/>
    </source>
</evidence>
<evidence type="ECO:0000256" key="2">
    <source>
        <dbReference type="ARBA" id="ARBA00022801"/>
    </source>
</evidence>
<comment type="caution">
    <text evidence="5">The sequence shown here is derived from an EMBL/GenBank/DDBJ whole genome shotgun (WGS) entry which is preliminary data.</text>
</comment>
<keyword evidence="1" id="KW-0820">tRNA-binding</keyword>
<dbReference type="InterPro" id="IPR001328">
    <property type="entry name" value="Pept_tRNA_hydro"/>
</dbReference>